<feature type="domain" description="Membrane anchor Opy2 N-terminal" evidence="2">
    <location>
        <begin position="32"/>
        <end position="68"/>
    </location>
</feature>
<dbReference type="InterPro" id="IPR018571">
    <property type="entry name" value="Membrane_anchor_Opy2_N"/>
</dbReference>
<protein>
    <recommendedName>
        <fullName evidence="2">Membrane anchor Opy2 N-terminal domain-containing protein</fullName>
    </recommendedName>
</protein>
<dbReference type="Pfam" id="PF09463">
    <property type="entry name" value="Opy2"/>
    <property type="match status" value="1"/>
</dbReference>
<sequence>MLKSYFIFIIALALLLVFTIDHVFVNAVTYKCIECQEKPPSEFNPSCDDDKVCILTEQTCSKCPERICQPKTNPKCNTCPTPKCDNTNSTEYCVVQENFCYNCGKAYYSSQYITGITCIQMIPWCVDPCPLNYECHIWRQDNLTCSQATCVPLVRWSSKVRRIDLGKGFEKLNKQHQMNQKRFQYFEGDVLKKLEARPINISSWRISRKSWLFESAKSEVENVENPIDFNVKGFNLPSLDYCGQLESFIEKLYKKTGDKN</sequence>
<keyword evidence="1" id="KW-0732">Signal</keyword>
<accession>A0A8H4B3H2</accession>
<dbReference type="OrthoDB" id="2433032at2759"/>
<gene>
    <name evidence="3" type="ORF">F8M41_015351</name>
</gene>
<evidence type="ECO:0000313" key="4">
    <source>
        <dbReference type="Proteomes" id="UP000439903"/>
    </source>
</evidence>
<reference evidence="3 4" key="1">
    <citation type="journal article" date="2019" name="Environ. Microbiol.">
        <title>At the nexus of three kingdoms: the genome of the mycorrhizal fungus Gigaspora margarita provides insights into plant, endobacterial and fungal interactions.</title>
        <authorList>
            <person name="Venice F."/>
            <person name="Ghignone S."/>
            <person name="Salvioli di Fossalunga A."/>
            <person name="Amselem J."/>
            <person name="Novero M."/>
            <person name="Xianan X."/>
            <person name="Sedzielewska Toro K."/>
            <person name="Morin E."/>
            <person name="Lipzen A."/>
            <person name="Grigoriev I.V."/>
            <person name="Henrissat B."/>
            <person name="Martin F.M."/>
            <person name="Bonfante P."/>
        </authorList>
    </citation>
    <scope>NUCLEOTIDE SEQUENCE [LARGE SCALE GENOMIC DNA]</scope>
    <source>
        <strain evidence="3 4">BEG34</strain>
    </source>
</reference>
<proteinExistence type="predicted"/>
<keyword evidence="4" id="KW-1185">Reference proteome</keyword>
<dbReference type="AlphaFoldDB" id="A0A8H4B3H2"/>
<organism evidence="3 4">
    <name type="scientific">Gigaspora margarita</name>
    <dbReference type="NCBI Taxonomy" id="4874"/>
    <lineage>
        <taxon>Eukaryota</taxon>
        <taxon>Fungi</taxon>
        <taxon>Fungi incertae sedis</taxon>
        <taxon>Mucoromycota</taxon>
        <taxon>Glomeromycotina</taxon>
        <taxon>Glomeromycetes</taxon>
        <taxon>Diversisporales</taxon>
        <taxon>Gigasporaceae</taxon>
        <taxon>Gigaspora</taxon>
    </lineage>
</organism>
<evidence type="ECO:0000256" key="1">
    <source>
        <dbReference type="SAM" id="SignalP"/>
    </source>
</evidence>
<evidence type="ECO:0000313" key="3">
    <source>
        <dbReference type="EMBL" id="KAF0556438.1"/>
    </source>
</evidence>
<feature type="signal peptide" evidence="1">
    <location>
        <begin position="1"/>
        <end position="27"/>
    </location>
</feature>
<dbReference type="EMBL" id="WTPW01000033">
    <property type="protein sequence ID" value="KAF0556438.1"/>
    <property type="molecule type" value="Genomic_DNA"/>
</dbReference>
<comment type="caution">
    <text evidence="3">The sequence shown here is derived from an EMBL/GenBank/DDBJ whole genome shotgun (WGS) entry which is preliminary data.</text>
</comment>
<name>A0A8H4B3H2_GIGMA</name>
<evidence type="ECO:0000259" key="2">
    <source>
        <dbReference type="Pfam" id="PF09463"/>
    </source>
</evidence>
<feature type="chain" id="PRO_5034179988" description="Membrane anchor Opy2 N-terminal domain-containing protein" evidence="1">
    <location>
        <begin position="28"/>
        <end position="260"/>
    </location>
</feature>
<dbReference type="Proteomes" id="UP000439903">
    <property type="component" value="Unassembled WGS sequence"/>
</dbReference>